<organism evidence="1 2">
    <name type="scientific">Halobacteriovorax vibrionivorans</name>
    <dbReference type="NCBI Taxonomy" id="2152716"/>
    <lineage>
        <taxon>Bacteria</taxon>
        <taxon>Pseudomonadati</taxon>
        <taxon>Bdellovibrionota</taxon>
        <taxon>Bacteriovoracia</taxon>
        <taxon>Bacteriovoracales</taxon>
        <taxon>Halobacteriovoraceae</taxon>
        <taxon>Halobacteriovorax</taxon>
    </lineage>
</organism>
<keyword evidence="2" id="KW-1185">Reference proteome</keyword>
<protein>
    <recommendedName>
        <fullName evidence="3">Outer membrane protein beta-barrel domain-containing protein</fullName>
    </recommendedName>
</protein>
<accession>A0ABY0IH70</accession>
<dbReference type="RefSeq" id="WP_115360886.1">
    <property type="nucleotide sequence ID" value="NZ_QDKL01000002.1"/>
</dbReference>
<proteinExistence type="predicted"/>
<dbReference type="EMBL" id="QDKL01000002">
    <property type="protein sequence ID" value="RZF21468.1"/>
    <property type="molecule type" value="Genomic_DNA"/>
</dbReference>
<name>A0ABY0IH70_9BACT</name>
<gene>
    <name evidence="1" type="ORF">DAY19_07210</name>
</gene>
<evidence type="ECO:0008006" key="3">
    <source>
        <dbReference type="Google" id="ProtNLM"/>
    </source>
</evidence>
<sequence length="118" mass="13423">MPFEVGVGESGQAKTKNSFVAPLPTFKLKAEINLTQKWILNSELNLFYIKIGSFSGKVFSNNLYADYRFDNGFFLGLGIEAFKIDIKLDEDNTIFESELDGRVILANQSLLMRLRYDL</sequence>
<evidence type="ECO:0000313" key="2">
    <source>
        <dbReference type="Proteomes" id="UP000443582"/>
    </source>
</evidence>
<dbReference type="Proteomes" id="UP000443582">
    <property type="component" value="Unassembled WGS sequence"/>
</dbReference>
<reference evidence="2" key="1">
    <citation type="journal article" date="2019" name="Int. J. Syst. Evol. Microbiol.">
        <title>Halobacteriovorax valvorus sp. nov., a novel prokaryotic predator isolated from coastal seawater of China.</title>
        <authorList>
            <person name="Chen M.-X."/>
        </authorList>
    </citation>
    <scope>NUCLEOTIDE SEQUENCE [LARGE SCALE GENOMIC DNA]</scope>
    <source>
        <strain evidence="2">BL9</strain>
    </source>
</reference>
<evidence type="ECO:0000313" key="1">
    <source>
        <dbReference type="EMBL" id="RZF21468.1"/>
    </source>
</evidence>
<comment type="caution">
    <text evidence="1">The sequence shown here is derived from an EMBL/GenBank/DDBJ whole genome shotgun (WGS) entry which is preliminary data.</text>
</comment>